<dbReference type="GO" id="GO:0043565">
    <property type="term" value="F:sequence-specific DNA binding"/>
    <property type="evidence" value="ECO:0007669"/>
    <property type="project" value="InterPro"/>
</dbReference>
<dbReference type="Pfam" id="PF01037">
    <property type="entry name" value="AsnC_trans_reg"/>
    <property type="match status" value="1"/>
</dbReference>
<gene>
    <name evidence="5" type="ORF">BSR29_01010</name>
</gene>
<evidence type="ECO:0000256" key="3">
    <source>
        <dbReference type="ARBA" id="ARBA00023163"/>
    </source>
</evidence>
<accession>A0A1Q5PPP4</accession>
<feature type="domain" description="HTH asnC-type" evidence="4">
    <location>
        <begin position="5"/>
        <end position="66"/>
    </location>
</feature>
<dbReference type="SMART" id="SM00344">
    <property type="entry name" value="HTH_ASNC"/>
    <property type="match status" value="1"/>
</dbReference>
<evidence type="ECO:0000313" key="5">
    <source>
        <dbReference type="EMBL" id="OKL49568.1"/>
    </source>
</evidence>
<keyword evidence="1" id="KW-0805">Transcription regulation</keyword>
<proteinExistence type="predicted"/>
<keyword evidence="3" id="KW-0804">Transcription</keyword>
<dbReference type="Gene3D" id="3.30.70.920">
    <property type="match status" value="1"/>
</dbReference>
<dbReference type="Gene3D" id="1.10.10.10">
    <property type="entry name" value="Winged helix-like DNA-binding domain superfamily/Winged helix DNA-binding domain"/>
    <property type="match status" value="1"/>
</dbReference>
<dbReference type="PANTHER" id="PTHR30154">
    <property type="entry name" value="LEUCINE-RESPONSIVE REGULATORY PROTEIN"/>
    <property type="match status" value="1"/>
</dbReference>
<dbReference type="InterPro" id="IPR019888">
    <property type="entry name" value="Tscrpt_reg_AsnC-like"/>
</dbReference>
<name>A0A1Q5PPP4_9ACTO</name>
<evidence type="ECO:0000256" key="2">
    <source>
        <dbReference type="ARBA" id="ARBA00023125"/>
    </source>
</evidence>
<dbReference type="InterPro" id="IPR019887">
    <property type="entry name" value="Tscrpt_reg_AsnC/Lrp_C"/>
</dbReference>
<dbReference type="InterPro" id="IPR036388">
    <property type="entry name" value="WH-like_DNA-bd_sf"/>
</dbReference>
<dbReference type="OrthoDB" id="9809462at2"/>
<comment type="caution">
    <text evidence="5">The sequence shown here is derived from an EMBL/GenBank/DDBJ whole genome shotgun (WGS) entry which is preliminary data.</text>
</comment>
<evidence type="ECO:0000259" key="4">
    <source>
        <dbReference type="PROSITE" id="PS50956"/>
    </source>
</evidence>
<evidence type="ECO:0000313" key="6">
    <source>
        <dbReference type="Proteomes" id="UP000186785"/>
    </source>
</evidence>
<reference evidence="5 6" key="1">
    <citation type="submission" date="2016-11" db="EMBL/GenBank/DDBJ databases">
        <title>Actinomyces gypaetusis sp. nov. isolated from the vulture Gypaetus barbatus in Qinghai Tibet Plateau China.</title>
        <authorList>
            <person name="Meng X."/>
        </authorList>
    </citation>
    <scope>NUCLEOTIDE SEQUENCE [LARGE SCALE GENOMIC DNA]</scope>
    <source>
        <strain evidence="5 6">VUL4_2</strain>
    </source>
</reference>
<dbReference type="AlphaFoldDB" id="A0A1Q5PPP4"/>
<sequence length="160" mass="18039">MSTTLDSVDQRILAILDEDPRMPVLAISERTGLARGTIHTRLAKYREENLLRDYSTCVPPEHLGRPLLAKVSLQLSQHYLDKAIEELSNIPEVVECLASSGETDLEVRVAAVDTDDLYRVCDQIRLVPGVERTSTTVFLRALIPYRIRGLVDTLEPKRKN</sequence>
<dbReference type="EMBL" id="MQSV01000001">
    <property type="protein sequence ID" value="OKL49568.1"/>
    <property type="molecule type" value="Genomic_DNA"/>
</dbReference>
<dbReference type="STRING" id="1921764.BSR28_01510"/>
<dbReference type="RefSeq" id="WP_073708459.1">
    <property type="nucleotide sequence ID" value="NZ_MQSU01000001.1"/>
</dbReference>
<protein>
    <submittedName>
        <fullName evidence="5">AsnC family transcriptional regulator</fullName>
    </submittedName>
</protein>
<dbReference type="PANTHER" id="PTHR30154:SF34">
    <property type="entry name" value="TRANSCRIPTIONAL REGULATOR AZLB"/>
    <property type="match status" value="1"/>
</dbReference>
<keyword evidence="2" id="KW-0238">DNA-binding</keyword>
<dbReference type="GO" id="GO:0043200">
    <property type="term" value="P:response to amino acid"/>
    <property type="evidence" value="ECO:0007669"/>
    <property type="project" value="TreeGrafter"/>
</dbReference>
<dbReference type="Pfam" id="PF13404">
    <property type="entry name" value="HTH_AsnC-type"/>
    <property type="match status" value="1"/>
</dbReference>
<organism evidence="5 6">
    <name type="scientific">Boudabousia liubingyangii</name>
    <dbReference type="NCBI Taxonomy" id="1921764"/>
    <lineage>
        <taxon>Bacteria</taxon>
        <taxon>Bacillati</taxon>
        <taxon>Actinomycetota</taxon>
        <taxon>Actinomycetes</taxon>
        <taxon>Actinomycetales</taxon>
        <taxon>Actinomycetaceae</taxon>
        <taxon>Boudabousia</taxon>
    </lineage>
</organism>
<dbReference type="GO" id="GO:0005829">
    <property type="term" value="C:cytosol"/>
    <property type="evidence" value="ECO:0007669"/>
    <property type="project" value="TreeGrafter"/>
</dbReference>
<dbReference type="InterPro" id="IPR000485">
    <property type="entry name" value="AsnC-type_HTH_dom"/>
</dbReference>
<keyword evidence="6" id="KW-1185">Reference proteome</keyword>
<dbReference type="InterPro" id="IPR011008">
    <property type="entry name" value="Dimeric_a/b-barrel"/>
</dbReference>
<dbReference type="Proteomes" id="UP000186785">
    <property type="component" value="Unassembled WGS sequence"/>
</dbReference>
<dbReference type="PRINTS" id="PR00033">
    <property type="entry name" value="HTHASNC"/>
</dbReference>
<dbReference type="InterPro" id="IPR036390">
    <property type="entry name" value="WH_DNA-bd_sf"/>
</dbReference>
<dbReference type="SUPFAM" id="SSF54909">
    <property type="entry name" value="Dimeric alpha+beta barrel"/>
    <property type="match status" value="1"/>
</dbReference>
<dbReference type="PROSITE" id="PS50956">
    <property type="entry name" value="HTH_ASNC_2"/>
    <property type="match status" value="1"/>
</dbReference>
<evidence type="ECO:0000256" key="1">
    <source>
        <dbReference type="ARBA" id="ARBA00023015"/>
    </source>
</evidence>
<dbReference type="SUPFAM" id="SSF46785">
    <property type="entry name" value="Winged helix' DNA-binding domain"/>
    <property type="match status" value="1"/>
</dbReference>